<dbReference type="InterPro" id="IPR058546">
    <property type="entry name" value="RPS4B/Roq1-like_LRR"/>
</dbReference>
<evidence type="ECO:0000259" key="5">
    <source>
        <dbReference type="Pfam" id="PF23286"/>
    </source>
</evidence>
<evidence type="ECO:0000256" key="3">
    <source>
        <dbReference type="ARBA" id="ARBA00022821"/>
    </source>
</evidence>
<sequence length="585" mass="64588">MESLQILNLAGCSKLKKFPEVQGAMDNLSELSLKGTAIKGLPLSIEYLNGLALFNLEECKSLESLPGCIFKLKSLKTLILSNCLRLKKLPEIQENMESLKELFLDDTGLRELPSSIEHLNGLVLLKLKNCKRLASLPESICKLTSLQTLTLSGCSELKKLPDDMGSLQCLLKLKANGSGIQEVPSSITLLTRLQVLSLAGCKGGGSKSRNLALSLRASPTDGLRLSSLTVLHSLKKLNLSDRNLLEGALPSDLSSLSWLECLDLSRNNFITVPTSLSRLPHLRRLIVEHCKNLQSLPELPSSIKELLANDCTSLETFSYPSSAYPLRKFGDFNFEFSNCFRLVGNEQSDTVEAILQEIRLVASIQKSMAPSEHSARYGESRYDAVVPGSRIPEWFTHQSEGDSITVELPPGCYNTNSIGLAACAVFHPKFSMGKIGRSAYFSVNESGGFSLDNTTSMHFSKADHIWFGYRLISGVDLRDHLKVAFATSKVPGEVVKKCGVRLVYEQDEMGNASFLSAPCGREKEMNQIQSQETDTAASFSKLPPVSFRKSGPNFLFSQFIKVMFWENLKENKKGKKIGKMIKKKN</sequence>
<keyword evidence="2" id="KW-0677">Repeat</keyword>
<keyword evidence="7" id="KW-1185">Reference proteome</keyword>
<proteinExistence type="predicted"/>
<dbReference type="PANTHER" id="PTHR47186:SF63">
    <property type="entry name" value="C-JID DOMAIN-CONTAINING PROTEIN"/>
    <property type="match status" value="1"/>
</dbReference>
<evidence type="ECO:0000313" key="7">
    <source>
        <dbReference type="Proteomes" id="UP001227230"/>
    </source>
</evidence>
<dbReference type="Pfam" id="PF20160">
    <property type="entry name" value="C-JID"/>
    <property type="match status" value="1"/>
</dbReference>
<dbReference type="InterPro" id="IPR045344">
    <property type="entry name" value="C-JID"/>
</dbReference>
<dbReference type="InterPro" id="IPR003591">
    <property type="entry name" value="Leu-rich_rpt_typical-subtyp"/>
</dbReference>
<dbReference type="Gene3D" id="3.80.10.10">
    <property type="entry name" value="Ribonuclease Inhibitor"/>
    <property type="match status" value="2"/>
</dbReference>
<dbReference type="EMBL" id="CP126659">
    <property type="protein sequence ID" value="WKA00212.1"/>
    <property type="molecule type" value="Genomic_DNA"/>
</dbReference>
<reference evidence="6 7" key="1">
    <citation type="journal article" date="2023" name="Hortic Res">
        <title>The complete reference genome for grapevine (Vitis vinifera L.) genetics and breeding.</title>
        <authorList>
            <person name="Shi X."/>
            <person name="Cao S."/>
            <person name="Wang X."/>
            <person name="Huang S."/>
            <person name="Wang Y."/>
            <person name="Liu Z."/>
            <person name="Liu W."/>
            <person name="Leng X."/>
            <person name="Peng Y."/>
            <person name="Wang N."/>
            <person name="Wang Y."/>
            <person name="Ma Z."/>
            <person name="Xu X."/>
            <person name="Zhang F."/>
            <person name="Xue H."/>
            <person name="Zhong H."/>
            <person name="Wang Y."/>
            <person name="Zhang K."/>
            <person name="Velt A."/>
            <person name="Avia K."/>
            <person name="Holtgrawe D."/>
            <person name="Grimplet J."/>
            <person name="Matus J.T."/>
            <person name="Ware D."/>
            <person name="Wu X."/>
            <person name="Wang H."/>
            <person name="Liu C."/>
            <person name="Fang Y."/>
            <person name="Rustenholz C."/>
            <person name="Cheng Z."/>
            <person name="Xiao H."/>
            <person name="Zhou Y."/>
        </authorList>
    </citation>
    <scope>NUCLEOTIDE SEQUENCE [LARGE SCALE GENOMIC DNA]</scope>
    <source>
        <strain evidence="7">cv. Pinot noir / PN40024</strain>
        <tissue evidence="6">Leaf</tissue>
    </source>
</reference>
<accession>A0ABY9D0C2</accession>
<dbReference type="Proteomes" id="UP001227230">
    <property type="component" value="Chromosome 12"/>
</dbReference>
<dbReference type="Pfam" id="PF00560">
    <property type="entry name" value="LRR_1"/>
    <property type="match status" value="1"/>
</dbReference>
<dbReference type="SMART" id="SM00369">
    <property type="entry name" value="LRR_TYP"/>
    <property type="match status" value="4"/>
</dbReference>
<feature type="domain" description="C-JID" evidence="4">
    <location>
        <begin position="386"/>
        <end position="507"/>
    </location>
</feature>
<dbReference type="InterPro" id="IPR032675">
    <property type="entry name" value="LRR_dom_sf"/>
</dbReference>
<dbReference type="Pfam" id="PF23286">
    <property type="entry name" value="LRR_13"/>
    <property type="match status" value="1"/>
</dbReference>
<evidence type="ECO:0000313" key="6">
    <source>
        <dbReference type="EMBL" id="WKA00212.1"/>
    </source>
</evidence>
<evidence type="ECO:0000256" key="1">
    <source>
        <dbReference type="ARBA" id="ARBA00022614"/>
    </source>
</evidence>
<keyword evidence="1" id="KW-0433">Leucine-rich repeat</keyword>
<evidence type="ECO:0000256" key="2">
    <source>
        <dbReference type="ARBA" id="ARBA00022737"/>
    </source>
</evidence>
<dbReference type="InterPro" id="IPR001611">
    <property type="entry name" value="Leu-rich_rpt"/>
</dbReference>
<evidence type="ECO:0008006" key="8">
    <source>
        <dbReference type="Google" id="ProtNLM"/>
    </source>
</evidence>
<protein>
    <recommendedName>
        <fullName evidence="8">Disease resistance-like protein CSA1</fullName>
    </recommendedName>
</protein>
<gene>
    <name evidence="6" type="ORF">VitviT2T_018593</name>
</gene>
<organism evidence="6 7">
    <name type="scientific">Vitis vinifera</name>
    <name type="common">Grape</name>
    <dbReference type="NCBI Taxonomy" id="29760"/>
    <lineage>
        <taxon>Eukaryota</taxon>
        <taxon>Viridiplantae</taxon>
        <taxon>Streptophyta</taxon>
        <taxon>Embryophyta</taxon>
        <taxon>Tracheophyta</taxon>
        <taxon>Spermatophyta</taxon>
        <taxon>Magnoliopsida</taxon>
        <taxon>eudicotyledons</taxon>
        <taxon>Gunneridae</taxon>
        <taxon>Pentapetalae</taxon>
        <taxon>rosids</taxon>
        <taxon>Vitales</taxon>
        <taxon>Vitaceae</taxon>
        <taxon>Viteae</taxon>
        <taxon>Vitis</taxon>
    </lineage>
</organism>
<dbReference type="PANTHER" id="PTHR47186">
    <property type="entry name" value="LEUCINE-RICH REPEAT-CONTAINING PROTEIN 57"/>
    <property type="match status" value="1"/>
</dbReference>
<name>A0ABY9D0C2_VITVI</name>
<evidence type="ECO:0000259" key="4">
    <source>
        <dbReference type="Pfam" id="PF20160"/>
    </source>
</evidence>
<keyword evidence="3" id="KW-0611">Plant defense</keyword>
<dbReference type="SUPFAM" id="SSF52058">
    <property type="entry name" value="L domain-like"/>
    <property type="match status" value="1"/>
</dbReference>
<feature type="domain" description="Disease resistance protein RPS4B/Roq1-like leucine-rich repeats" evidence="5">
    <location>
        <begin position="72"/>
        <end position="158"/>
    </location>
</feature>